<gene>
    <name evidence="2" type="ORF">CRG98_037858</name>
</gene>
<dbReference type="EMBL" id="PGOL01003302">
    <property type="protein sequence ID" value="PKI41758.1"/>
    <property type="molecule type" value="Genomic_DNA"/>
</dbReference>
<dbReference type="Proteomes" id="UP000233551">
    <property type="component" value="Unassembled WGS sequence"/>
</dbReference>
<reference evidence="2 3" key="1">
    <citation type="submission" date="2017-11" db="EMBL/GenBank/DDBJ databases">
        <title>De-novo sequencing of pomegranate (Punica granatum L.) genome.</title>
        <authorList>
            <person name="Akparov Z."/>
            <person name="Amiraslanov A."/>
            <person name="Hajiyeva S."/>
            <person name="Abbasov M."/>
            <person name="Kaur K."/>
            <person name="Hamwieh A."/>
            <person name="Solovyev V."/>
            <person name="Salamov A."/>
            <person name="Braich B."/>
            <person name="Kosarev P."/>
            <person name="Mahmoud A."/>
            <person name="Hajiyev E."/>
            <person name="Babayeva S."/>
            <person name="Izzatullayeva V."/>
            <person name="Mammadov A."/>
            <person name="Mammadov A."/>
            <person name="Sharifova S."/>
            <person name="Ojaghi J."/>
            <person name="Eynullazada K."/>
            <person name="Bayramov B."/>
            <person name="Abdulazimova A."/>
            <person name="Shahmuradov I."/>
        </authorList>
    </citation>
    <scope>NUCLEOTIDE SEQUENCE [LARGE SCALE GENOMIC DNA]</scope>
    <source>
        <strain evidence="3">cv. AG2017</strain>
        <tissue evidence="2">Leaf</tissue>
    </source>
</reference>
<sequence length="225" mass="24896">MWEAGGPKWGADNTVTRGRPSRPPTPPDRRPSSTLLFEQSSASTNTTEHGLPRRASMPPPCPCTRPQRTLYMSLGELARHLLGQFDLLCPADKGYASGKRRAMHGLTLFRELLSSLLSYTLIGKGLSTEMIGEIICKVFKDERHEVWLPSAQESNFQEPGQFGPSRVSFSIPGFQAVRVGLTCHNPSATSIHDLRVSRSREITRKPAGFDPARRFIPTAQLGRIS</sequence>
<feature type="compositionally biased region" description="Polar residues" evidence="1">
    <location>
        <begin position="35"/>
        <end position="48"/>
    </location>
</feature>
<evidence type="ECO:0000256" key="1">
    <source>
        <dbReference type="SAM" id="MobiDB-lite"/>
    </source>
</evidence>
<evidence type="ECO:0000313" key="2">
    <source>
        <dbReference type="EMBL" id="PKI41758.1"/>
    </source>
</evidence>
<feature type="region of interest" description="Disordered" evidence="1">
    <location>
        <begin position="1"/>
        <end position="62"/>
    </location>
</feature>
<keyword evidence="3" id="KW-1185">Reference proteome</keyword>
<protein>
    <submittedName>
        <fullName evidence="2">Uncharacterized protein</fullName>
    </submittedName>
</protein>
<comment type="caution">
    <text evidence="2">The sequence shown here is derived from an EMBL/GenBank/DDBJ whole genome shotgun (WGS) entry which is preliminary data.</text>
</comment>
<accession>A0A2I0ICP0</accession>
<name>A0A2I0ICP0_PUNGR</name>
<proteinExistence type="predicted"/>
<evidence type="ECO:0000313" key="3">
    <source>
        <dbReference type="Proteomes" id="UP000233551"/>
    </source>
</evidence>
<dbReference type="AlphaFoldDB" id="A0A2I0ICP0"/>
<organism evidence="2 3">
    <name type="scientific">Punica granatum</name>
    <name type="common">Pomegranate</name>
    <dbReference type="NCBI Taxonomy" id="22663"/>
    <lineage>
        <taxon>Eukaryota</taxon>
        <taxon>Viridiplantae</taxon>
        <taxon>Streptophyta</taxon>
        <taxon>Embryophyta</taxon>
        <taxon>Tracheophyta</taxon>
        <taxon>Spermatophyta</taxon>
        <taxon>Magnoliopsida</taxon>
        <taxon>eudicotyledons</taxon>
        <taxon>Gunneridae</taxon>
        <taxon>Pentapetalae</taxon>
        <taxon>rosids</taxon>
        <taxon>malvids</taxon>
        <taxon>Myrtales</taxon>
        <taxon>Lythraceae</taxon>
        <taxon>Punica</taxon>
    </lineage>
</organism>